<comment type="caution">
    <text evidence="2">The sequence shown here is derived from an EMBL/GenBank/DDBJ whole genome shotgun (WGS) entry which is preliminary data.</text>
</comment>
<dbReference type="Gene3D" id="2.80.10.50">
    <property type="match status" value="1"/>
</dbReference>
<dbReference type="InterPro" id="IPR036706">
    <property type="entry name" value="VOMI_sf"/>
</dbReference>
<evidence type="ECO:0000313" key="3">
    <source>
        <dbReference type="Proteomes" id="UP000663879"/>
    </source>
</evidence>
<organism evidence="2 3">
    <name type="scientific">Brachionus calyciflorus</name>
    <dbReference type="NCBI Taxonomy" id="104777"/>
    <lineage>
        <taxon>Eukaryota</taxon>
        <taxon>Metazoa</taxon>
        <taxon>Spiralia</taxon>
        <taxon>Gnathifera</taxon>
        <taxon>Rotifera</taxon>
        <taxon>Eurotatoria</taxon>
        <taxon>Monogononta</taxon>
        <taxon>Pseudotrocha</taxon>
        <taxon>Ploima</taxon>
        <taxon>Brachionidae</taxon>
        <taxon>Brachionus</taxon>
    </lineage>
</organism>
<dbReference type="InterPro" id="IPR035992">
    <property type="entry name" value="Ricin_B-like_lectins"/>
</dbReference>
<sequence>MNNLKKQYSTIISSDRHTNWGVWHPAAFCPGSSFVVGYEIKFEQFQYAGDDTHLNSIRLTCDDTASKKIQSGDGPYGSWFSEQAEPQQFYFQSKRITNNTNLARLTISWAKYLPKIIKSLTKVAQAYLFFTKEQLGYGCDDMGKFVGFRYRAEPRITGDDTAGNMISMYCESGDTVWYDLRYFGKDLKETQKYCPEGEAICGIRTQIEPKINGDNTALNNVDFYCCKNYYKLFNIATKRVLDSDFYGQVYTLDNNDSPHQRWELIKRDDKYFSLKNQATGLVLDSNTVGNVYTLKDNGGDYQKWFKDDKERIVNKATNRALDSNYVGNVYTFPPNDADFQLWFSR</sequence>
<reference evidence="2" key="1">
    <citation type="submission" date="2021-02" db="EMBL/GenBank/DDBJ databases">
        <authorList>
            <person name="Nowell W R."/>
        </authorList>
    </citation>
    <scope>NUCLEOTIDE SEQUENCE</scope>
    <source>
        <strain evidence="2">Ploen Becks lab</strain>
    </source>
</reference>
<dbReference type="SUPFAM" id="SSF51092">
    <property type="entry name" value="Vitelline membrane outer protein-I (VMO-I)"/>
    <property type="match status" value="2"/>
</dbReference>
<keyword evidence="3" id="KW-1185">Reference proteome</keyword>
<proteinExistence type="predicted"/>
<feature type="domain" description="Ricin B lectin" evidence="1">
    <location>
        <begin position="259"/>
        <end position="324"/>
    </location>
</feature>
<accession>A0A813M587</accession>
<dbReference type="Pfam" id="PF03762">
    <property type="entry name" value="VOMI"/>
    <property type="match status" value="2"/>
</dbReference>
<protein>
    <recommendedName>
        <fullName evidence="1">Ricin B lectin domain-containing protein</fullName>
    </recommendedName>
</protein>
<dbReference type="EMBL" id="CAJNOC010000041">
    <property type="protein sequence ID" value="CAF0709218.1"/>
    <property type="molecule type" value="Genomic_DNA"/>
</dbReference>
<evidence type="ECO:0000313" key="2">
    <source>
        <dbReference type="EMBL" id="CAF0709218.1"/>
    </source>
</evidence>
<dbReference type="GO" id="GO:0005615">
    <property type="term" value="C:extracellular space"/>
    <property type="evidence" value="ECO:0007669"/>
    <property type="project" value="TreeGrafter"/>
</dbReference>
<dbReference type="Gene3D" id="2.100.10.20">
    <property type="entry name" value="Vitelline membrane outer layer protein I (VOMI)"/>
    <property type="match status" value="1"/>
</dbReference>
<dbReference type="SUPFAM" id="SSF50370">
    <property type="entry name" value="Ricin B-like lectins"/>
    <property type="match status" value="1"/>
</dbReference>
<dbReference type="AlphaFoldDB" id="A0A813M587"/>
<dbReference type="InterPro" id="IPR005515">
    <property type="entry name" value="VOMI"/>
</dbReference>
<dbReference type="InterPro" id="IPR000772">
    <property type="entry name" value="Ricin_B_lectin"/>
</dbReference>
<dbReference type="PANTHER" id="PTHR18841">
    <property type="entry name" value="VITELLINE MEMBRANE OUTER LAYER PROTEIN I-RELATED"/>
    <property type="match status" value="1"/>
</dbReference>
<dbReference type="PANTHER" id="PTHR18841:SF0">
    <property type="entry name" value="VITELLINE MEMBRANE OUTER LAYER 1 HOMOLOG A-RELATED"/>
    <property type="match status" value="1"/>
</dbReference>
<dbReference type="CDD" id="cd23415">
    <property type="entry name" value="beta-trefoil_Ricin_AH"/>
    <property type="match status" value="1"/>
</dbReference>
<gene>
    <name evidence="2" type="ORF">OXX778_LOCUS767</name>
</gene>
<name>A0A813M587_9BILA</name>
<evidence type="ECO:0000259" key="1">
    <source>
        <dbReference type="Pfam" id="PF14200"/>
    </source>
</evidence>
<dbReference type="OrthoDB" id="6344411at2759"/>
<dbReference type="Proteomes" id="UP000663879">
    <property type="component" value="Unassembled WGS sequence"/>
</dbReference>
<dbReference type="Pfam" id="PF14200">
    <property type="entry name" value="RicinB_lectin_2"/>
    <property type="match status" value="1"/>
</dbReference>